<reference evidence="2" key="2">
    <citation type="submission" date="2023-03" db="EMBL/GenBank/DDBJ databases">
        <authorList>
            <person name="Inwood S.N."/>
            <person name="Skelly J.G."/>
            <person name="Guhlin J."/>
            <person name="Harrop T.W.R."/>
            <person name="Goldson S.G."/>
            <person name="Dearden P.K."/>
        </authorList>
    </citation>
    <scope>NUCLEOTIDE SEQUENCE</scope>
    <source>
        <strain evidence="2">Irish</strain>
        <tissue evidence="2">Whole body</tissue>
    </source>
</reference>
<dbReference type="Pfam" id="PF03392">
    <property type="entry name" value="OS-D"/>
    <property type="match status" value="1"/>
</dbReference>
<protein>
    <submittedName>
        <fullName evidence="2">Uncharacterized protein</fullName>
    </submittedName>
</protein>
<reference evidence="2" key="1">
    <citation type="journal article" date="2023" name="bioRxiv">
        <title>Scaffold-level genome assemblies of two parasitoid biocontrol wasps reveal the parthenogenesis mechanism and an associated novel virus.</title>
        <authorList>
            <person name="Inwood S."/>
            <person name="Skelly J."/>
            <person name="Guhlin J."/>
            <person name="Harrop T."/>
            <person name="Goldson S."/>
            <person name="Dearden P."/>
        </authorList>
    </citation>
    <scope>NUCLEOTIDE SEQUENCE</scope>
    <source>
        <strain evidence="2">Irish</strain>
        <tissue evidence="2">Whole body</tissue>
    </source>
</reference>
<dbReference type="Proteomes" id="UP001168990">
    <property type="component" value="Unassembled WGS sequence"/>
</dbReference>
<dbReference type="InterPro" id="IPR036682">
    <property type="entry name" value="OS_D_A10/PebIII_sf"/>
</dbReference>
<dbReference type="EMBL" id="JAQQBS010001422">
    <property type="protein sequence ID" value="KAK0164250.1"/>
    <property type="molecule type" value="Genomic_DNA"/>
</dbReference>
<name>A0AA39F788_9HYME</name>
<feature type="signal peptide" evidence="1">
    <location>
        <begin position="1"/>
        <end position="24"/>
    </location>
</feature>
<keyword evidence="1" id="KW-0732">Signal</keyword>
<gene>
    <name evidence="2" type="ORF">PV328_002898</name>
</gene>
<evidence type="ECO:0000313" key="2">
    <source>
        <dbReference type="EMBL" id="KAK0164250.1"/>
    </source>
</evidence>
<evidence type="ECO:0000313" key="3">
    <source>
        <dbReference type="Proteomes" id="UP001168990"/>
    </source>
</evidence>
<comment type="caution">
    <text evidence="2">The sequence shown here is derived from an EMBL/GenBank/DDBJ whole genome shotgun (WGS) entry which is preliminary data.</text>
</comment>
<feature type="chain" id="PRO_5041289295" evidence="1">
    <location>
        <begin position="25"/>
        <end position="113"/>
    </location>
</feature>
<dbReference type="InterPro" id="IPR005055">
    <property type="entry name" value="A10/PebIII"/>
</dbReference>
<dbReference type="PANTHER" id="PTHR11257">
    <property type="entry name" value="CHEMOSENSORY PROTEIN-RELATED"/>
    <property type="match status" value="1"/>
</dbReference>
<accession>A0AA39F788</accession>
<keyword evidence="3" id="KW-1185">Reference proteome</keyword>
<dbReference type="Gene3D" id="1.10.2080.10">
    <property type="entry name" value="Insect odorant-binding protein A10/Ejaculatory bulb-specific protein 3"/>
    <property type="match status" value="1"/>
</dbReference>
<proteinExistence type="predicted"/>
<dbReference type="AlphaFoldDB" id="A0AA39F788"/>
<organism evidence="2 3">
    <name type="scientific">Microctonus aethiopoides</name>
    <dbReference type="NCBI Taxonomy" id="144406"/>
    <lineage>
        <taxon>Eukaryota</taxon>
        <taxon>Metazoa</taxon>
        <taxon>Ecdysozoa</taxon>
        <taxon>Arthropoda</taxon>
        <taxon>Hexapoda</taxon>
        <taxon>Insecta</taxon>
        <taxon>Pterygota</taxon>
        <taxon>Neoptera</taxon>
        <taxon>Endopterygota</taxon>
        <taxon>Hymenoptera</taxon>
        <taxon>Apocrita</taxon>
        <taxon>Ichneumonoidea</taxon>
        <taxon>Braconidae</taxon>
        <taxon>Euphorinae</taxon>
        <taxon>Microctonus</taxon>
    </lineage>
</organism>
<sequence>MKAQTVIIVTLMSVVALIINSSEAFNFSELLDNEAYIMNQIDCVLDRSECDQNGLKIKNILPHLIQNDCEDCIPDVKIRYKMISKFLQNTHPREWSEIMDKYNKIDDSISTNE</sequence>
<dbReference type="SUPFAM" id="SSF100910">
    <property type="entry name" value="Chemosensory protein Csp2"/>
    <property type="match status" value="1"/>
</dbReference>
<evidence type="ECO:0000256" key="1">
    <source>
        <dbReference type="SAM" id="SignalP"/>
    </source>
</evidence>